<dbReference type="PRINTS" id="PR00431">
    <property type="entry name" value="INTERLEUKIN4"/>
</dbReference>
<reference evidence="6 7" key="1">
    <citation type="journal article" date="2023" name="bioRxiv">
        <title>Conserved and derived expression patterns and positive selection on dental genes reveal complex evolutionary context of ever-growing rodent molars.</title>
        <authorList>
            <person name="Calamari Z.T."/>
            <person name="Song A."/>
            <person name="Cohen E."/>
            <person name="Akter M."/>
            <person name="Roy R.D."/>
            <person name="Hallikas O."/>
            <person name="Christensen M.M."/>
            <person name="Li P."/>
            <person name="Marangoni P."/>
            <person name="Jernvall J."/>
            <person name="Klein O.D."/>
        </authorList>
    </citation>
    <scope>NUCLEOTIDE SEQUENCE [LARGE SCALE GENOMIC DNA]</scope>
    <source>
        <strain evidence="6">V071</strain>
    </source>
</reference>
<dbReference type="PANTHER" id="PTHR47401">
    <property type="entry name" value="INTERLEUKIN-4"/>
    <property type="match status" value="1"/>
</dbReference>
<dbReference type="GO" id="GO:0050728">
    <property type="term" value="P:negative regulation of inflammatory response"/>
    <property type="evidence" value="ECO:0007669"/>
    <property type="project" value="TreeGrafter"/>
</dbReference>
<accession>A0AAW0J4I0</accession>
<dbReference type="SUPFAM" id="SSF47266">
    <property type="entry name" value="4-helical cytokines"/>
    <property type="match status" value="1"/>
</dbReference>
<evidence type="ECO:0000256" key="4">
    <source>
        <dbReference type="ARBA" id="ARBA00031287"/>
    </source>
</evidence>
<sequence length="158" mass="17816">MGLSPQVVAVLLCLLACTGNSTHGCDGRALKEIIHILNQVTEKGVSIYLAPSPQTISQAANSFLYYFSWQNTTERELICKASKVLRKFYNPHDEILCLKNNPRLHKDLKRLIRSISGLLPSPKNCTVNESTHTTLTDFLGSLKRIMQRKYWQCGSSMF</sequence>
<dbReference type="PANTHER" id="PTHR47401:SF1">
    <property type="entry name" value="INTERLEUKIN-4"/>
    <property type="match status" value="1"/>
</dbReference>
<name>A0AAW0J4I0_MYOGA</name>
<dbReference type="GO" id="GO:0035771">
    <property type="term" value="P:interleukin-4-mediated signaling pathway"/>
    <property type="evidence" value="ECO:0007669"/>
    <property type="project" value="TreeGrafter"/>
</dbReference>
<dbReference type="Proteomes" id="UP001488838">
    <property type="component" value="Unassembled WGS sequence"/>
</dbReference>
<dbReference type="GO" id="GO:0005576">
    <property type="term" value="C:extracellular region"/>
    <property type="evidence" value="ECO:0007669"/>
    <property type="project" value="InterPro"/>
</dbReference>
<dbReference type="GO" id="GO:0008083">
    <property type="term" value="F:growth factor activity"/>
    <property type="evidence" value="ECO:0007669"/>
    <property type="project" value="InterPro"/>
</dbReference>
<evidence type="ECO:0000256" key="2">
    <source>
        <dbReference type="ARBA" id="ARBA00022936"/>
    </source>
</evidence>
<dbReference type="EMBL" id="JBBHLL010000065">
    <property type="protein sequence ID" value="KAK7821446.1"/>
    <property type="molecule type" value="Genomic_DNA"/>
</dbReference>
<dbReference type="SMART" id="SM00190">
    <property type="entry name" value="IL4_13"/>
    <property type="match status" value="1"/>
</dbReference>
<feature type="signal peptide" evidence="5">
    <location>
        <begin position="1"/>
        <end position="24"/>
    </location>
</feature>
<dbReference type="GO" id="GO:0042113">
    <property type="term" value="P:B cell activation"/>
    <property type="evidence" value="ECO:0007669"/>
    <property type="project" value="UniProtKB-KW"/>
</dbReference>
<evidence type="ECO:0000256" key="1">
    <source>
        <dbReference type="ARBA" id="ARBA00019467"/>
    </source>
</evidence>
<dbReference type="GO" id="GO:0006955">
    <property type="term" value="P:immune response"/>
    <property type="evidence" value="ECO:0007669"/>
    <property type="project" value="InterPro"/>
</dbReference>
<keyword evidence="2" id="KW-0075">B-cell activation</keyword>
<evidence type="ECO:0000256" key="5">
    <source>
        <dbReference type="SAM" id="SignalP"/>
    </source>
</evidence>
<dbReference type="GO" id="GO:0050776">
    <property type="term" value="P:regulation of immune response"/>
    <property type="evidence" value="ECO:0007669"/>
    <property type="project" value="TreeGrafter"/>
</dbReference>
<gene>
    <name evidence="6" type="ORF">U0070_015912</name>
</gene>
<comment type="caution">
    <text evidence="6">The sequence shown here is derived from an EMBL/GenBank/DDBJ whole genome shotgun (WGS) entry which is preliminary data.</text>
</comment>
<dbReference type="InterPro" id="IPR009079">
    <property type="entry name" value="4_helix_cytokine-like_core"/>
</dbReference>
<keyword evidence="5" id="KW-0732">Signal</keyword>
<feature type="chain" id="PRO_5043844351" description="Interleukin-4" evidence="5">
    <location>
        <begin position="25"/>
        <end position="158"/>
    </location>
</feature>
<dbReference type="AlphaFoldDB" id="A0AAW0J4I0"/>
<dbReference type="GO" id="GO:0045893">
    <property type="term" value="P:positive regulation of DNA-templated transcription"/>
    <property type="evidence" value="ECO:0007669"/>
    <property type="project" value="TreeGrafter"/>
</dbReference>
<dbReference type="Gene3D" id="1.20.1250.10">
    <property type="match status" value="1"/>
</dbReference>
<protein>
    <recommendedName>
        <fullName evidence="1">Interleukin-4</fullName>
    </recommendedName>
    <alternativeName>
        <fullName evidence="4">B-cell stimulatory factor 1</fullName>
    </alternativeName>
    <alternativeName>
        <fullName evidence="3">Lymphocyte stimulatory factor 1</fullName>
    </alternativeName>
</protein>
<keyword evidence="7" id="KW-1185">Reference proteome</keyword>
<proteinExistence type="predicted"/>
<dbReference type="InterPro" id="IPR002354">
    <property type="entry name" value="IL-4"/>
</dbReference>
<evidence type="ECO:0000256" key="3">
    <source>
        <dbReference type="ARBA" id="ARBA00030247"/>
    </source>
</evidence>
<organism evidence="6 7">
    <name type="scientific">Myodes glareolus</name>
    <name type="common">Bank vole</name>
    <name type="synonym">Clethrionomys glareolus</name>
    <dbReference type="NCBI Taxonomy" id="447135"/>
    <lineage>
        <taxon>Eukaryota</taxon>
        <taxon>Metazoa</taxon>
        <taxon>Chordata</taxon>
        <taxon>Craniata</taxon>
        <taxon>Vertebrata</taxon>
        <taxon>Euteleostomi</taxon>
        <taxon>Mammalia</taxon>
        <taxon>Eutheria</taxon>
        <taxon>Euarchontoglires</taxon>
        <taxon>Glires</taxon>
        <taxon>Rodentia</taxon>
        <taxon>Myomorpha</taxon>
        <taxon>Muroidea</taxon>
        <taxon>Cricetidae</taxon>
        <taxon>Arvicolinae</taxon>
        <taxon>Myodes</taxon>
    </lineage>
</organism>
<dbReference type="Pfam" id="PF00727">
    <property type="entry name" value="IL4"/>
    <property type="match status" value="1"/>
</dbReference>
<evidence type="ECO:0000313" key="7">
    <source>
        <dbReference type="Proteomes" id="UP001488838"/>
    </source>
</evidence>
<dbReference type="GO" id="GO:0005136">
    <property type="term" value="F:interleukin-4 receptor binding"/>
    <property type="evidence" value="ECO:0007669"/>
    <property type="project" value="InterPro"/>
</dbReference>
<dbReference type="InterPro" id="IPR001325">
    <property type="entry name" value="IL-4/IL-13"/>
</dbReference>
<evidence type="ECO:0000313" key="6">
    <source>
        <dbReference type="EMBL" id="KAK7821446.1"/>
    </source>
</evidence>